<name>G9XIC0_DESHA</name>
<sequence length="56" mass="6349">MPAVKILIVRLWEQLLLGAAGIREGACGRIRGRIWPRLEVQYDSQGIFGFCGSIFW</sequence>
<organism evidence="1 2">
    <name type="scientific">Desulfitobacterium hafniense DP7</name>
    <dbReference type="NCBI Taxonomy" id="537010"/>
    <lineage>
        <taxon>Bacteria</taxon>
        <taxon>Bacillati</taxon>
        <taxon>Bacillota</taxon>
        <taxon>Clostridia</taxon>
        <taxon>Eubacteriales</taxon>
        <taxon>Desulfitobacteriaceae</taxon>
        <taxon>Desulfitobacterium</taxon>
    </lineage>
</organism>
<dbReference type="HOGENOM" id="CLU_3006760_0_0_9"/>
<proteinExistence type="predicted"/>
<reference evidence="1 2" key="1">
    <citation type="submission" date="2011-08" db="EMBL/GenBank/DDBJ databases">
        <authorList>
            <person name="Weinstock G."/>
            <person name="Sodergren E."/>
            <person name="Clifton S."/>
            <person name="Fulton L."/>
            <person name="Fulton B."/>
            <person name="Courtney L."/>
            <person name="Fronick C."/>
            <person name="Harrison M."/>
            <person name="Strong C."/>
            <person name="Farmer C."/>
            <person name="Delahaunty K."/>
            <person name="Markovic C."/>
            <person name="Hall O."/>
            <person name="Minx P."/>
            <person name="Tomlinson C."/>
            <person name="Mitreva M."/>
            <person name="Hou S."/>
            <person name="Chen J."/>
            <person name="Wollam A."/>
            <person name="Pepin K.H."/>
            <person name="Johnson M."/>
            <person name="Bhonagiri V."/>
            <person name="Zhang X."/>
            <person name="Suruliraj S."/>
            <person name="Warren W."/>
            <person name="Chinwalla A."/>
            <person name="Mardis E.R."/>
            <person name="Wilson R.K."/>
        </authorList>
    </citation>
    <scope>NUCLEOTIDE SEQUENCE [LARGE SCALE GENOMIC DNA]</scope>
    <source>
        <strain evidence="1 2">DP7</strain>
    </source>
</reference>
<comment type="caution">
    <text evidence="1">The sequence shown here is derived from an EMBL/GenBank/DDBJ whole genome shotgun (WGS) entry which is preliminary data.</text>
</comment>
<dbReference type="RefSeq" id="WP_005809094.1">
    <property type="nucleotide sequence ID" value="NZ_JH414450.1"/>
</dbReference>
<accession>G9XIC0</accession>
<dbReference type="AlphaFoldDB" id="G9XIC0"/>
<protein>
    <submittedName>
        <fullName evidence="1">Uncharacterized protein</fullName>
    </submittedName>
</protein>
<gene>
    <name evidence="1" type="ORF">HMPREF0322_00696</name>
</gene>
<evidence type="ECO:0000313" key="1">
    <source>
        <dbReference type="EMBL" id="EHL08603.1"/>
    </source>
</evidence>
<dbReference type="Proteomes" id="UP000004416">
    <property type="component" value="Unassembled WGS sequence"/>
</dbReference>
<evidence type="ECO:0000313" key="2">
    <source>
        <dbReference type="Proteomes" id="UP000004416"/>
    </source>
</evidence>
<dbReference type="EMBL" id="AFZX01000019">
    <property type="protein sequence ID" value="EHL08603.1"/>
    <property type="molecule type" value="Genomic_DNA"/>
</dbReference>